<dbReference type="EMBL" id="SNRW01036888">
    <property type="protein sequence ID" value="KAA6354117.1"/>
    <property type="molecule type" value="Genomic_DNA"/>
</dbReference>
<dbReference type="AlphaFoldDB" id="A0A5J4T789"/>
<gene>
    <name evidence="2" type="ORF">EZS28_050357</name>
</gene>
<evidence type="ECO:0000313" key="2">
    <source>
        <dbReference type="EMBL" id="KAA6354117.1"/>
    </source>
</evidence>
<accession>A0A5J4T789</accession>
<feature type="region of interest" description="Disordered" evidence="1">
    <location>
        <begin position="1"/>
        <end position="66"/>
    </location>
</feature>
<reference evidence="2 3" key="1">
    <citation type="submission" date="2019-03" db="EMBL/GenBank/DDBJ databases">
        <title>Single cell metagenomics reveals metabolic interactions within the superorganism composed of flagellate Streblomastix strix and complex community of Bacteroidetes bacteria on its surface.</title>
        <authorList>
            <person name="Treitli S.C."/>
            <person name="Kolisko M."/>
            <person name="Husnik F."/>
            <person name="Keeling P."/>
            <person name="Hampl V."/>
        </authorList>
    </citation>
    <scope>NUCLEOTIDE SEQUENCE [LARGE SCALE GENOMIC DNA]</scope>
    <source>
        <strain evidence="2">ST1C</strain>
    </source>
</reference>
<protein>
    <submittedName>
        <fullName evidence="2">Uncharacterized protein</fullName>
    </submittedName>
</protein>
<sequence length="66" mass="7042">MHKQTQSHSIQDVQENDVEDHNAKDGETDAPLDQKPNQTNPDDKDADIPPVGDASTVLHAGAAING</sequence>
<dbReference type="Proteomes" id="UP000324800">
    <property type="component" value="Unassembled WGS sequence"/>
</dbReference>
<evidence type="ECO:0000256" key="1">
    <source>
        <dbReference type="SAM" id="MobiDB-lite"/>
    </source>
</evidence>
<organism evidence="2 3">
    <name type="scientific">Streblomastix strix</name>
    <dbReference type="NCBI Taxonomy" id="222440"/>
    <lineage>
        <taxon>Eukaryota</taxon>
        <taxon>Metamonada</taxon>
        <taxon>Preaxostyla</taxon>
        <taxon>Oxymonadida</taxon>
        <taxon>Streblomastigidae</taxon>
        <taxon>Streblomastix</taxon>
    </lineage>
</organism>
<evidence type="ECO:0000313" key="3">
    <source>
        <dbReference type="Proteomes" id="UP000324800"/>
    </source>
</evidence>
<comment type="caution">
    <text evidence="2">The sequence shown here is derived from an EMBL/GenBank/DDBJ whole genome shotgun (WGS) entry which is preliminary data.</text>
</comment>
<proteinExistence type="predicted"/>
<name>A0A5J4T789_9EUKA</name>
<feature type="compositionally biased region" description="Polar residues" evidence="1">
    <location>
        <begin position="1"/>
        <end position="13"/>
    </location>
</feature>